<accession>A0A2K2U4Z9</accession>
<organism evidence="6 7">
    <name type="scientific">Rubneribacter badeniensis</name>
    <dbReference type="NCBI Taxonomy" id="2070688"/>
    <lineage>
        <taxon>Bacteria</taxon>
        <taxon>Bacillati</taxon>
        <taxon>Actinomycetota</taxon>
        <taxon>Coriobacteriia</taxon>
        <taxon>Eggerthellales</taxon>
        <taxon>Eggerthellaceae</taxon>
        <taxon>Rubneribacter</taxon>
    </lineage>
</organism>
<keyword evidence="4" id="KW-0812">Transmembrane</keyword>
<comment type="caution">
    <text evidence="6">The sequence shown here is derived from an EMBL/GenBank/DDBJ whole genome shotgun (WGS) entry which is preliminary data.</text>
</comment>
<keyword evidence="1" id="KW-0805">Transcription regulation</keyword>
<dbReference type="EMBL" id="PPEL01000035">
    <property type="protein sequence ID" value="PNV65339.1"/>
    <property type="molecule type" value="Genomic_DNA"/>
</dbReference>
<feature type="transmembrane region" description="Helical" evidence="4">
    <location>
        <begin position="34"/>
        <end position="54"/>
    </location>
</feature>
<keyword evidence="4" id="KW-0472">Membrane</keyword>
<feature type="domain" description="HTH luxR-type" evidence="5">
    <location>
        <begin position="257"/>
        <end position="322"/>
    </location>
</feature>
<keyword evidence="4" id="KW-1133">Transmembrane helix</keyword>
<keyword evidence="7" id="KW-1185">Reference proteome</keyword>
<feature type="transmembrane region" description="Helical" evidence="4">
    <location>
        <begin position="171"/>
        <end position="194"/>
    </location>
</feature>
<dbReference type="SMART" id="SM00421">
    <property type="entry name" value="HTH_LUXR"/>
    <property type="match status" value="1"/>
</dbReference>
<reference evidence="6 7" key="1">
    <citation type="journal article" date="2018" name="Int. J. Syst. Evol. Microbiol.">
        <title>Rubneribacter badeniensis gen. nov., sp. nov. and Enteroscipio rubneri gen. nov., sp. nov., new members of the Eggerthellaceae isolated from human faeces.</title>
        <authorList>
            <person name="Danylec N."/>
            <person name="Gobl A."/>
            <person name="Stoll D.A."/>
            <person name="Hetzer B."/>
            <person name="Kulling S.E."/>
            <person name="Huch M."/>
        </authorList>
    </citation>
    <scope>NUCLEOTIDE SEQUENCE [LARGE SCALE GENOMIC DNA]</scope>
    <source>
        <strain evidence="6 7">ResAG-85</strain>
    </source>
</reference>
<evidence type="ECO:0000313" key="7">
    <source>
        <dbReference type="Proteomes" id="UP000236488"/>
    </source>
</evidence>
<evidence type="ECO:0000256" key="4">
    <source>
        <dbReference type="SAM" id="Phobius"/>
    </source>
</evidence>
<dbReference type="Pfam" id="PF00196">
    <property type="entry name" value="GerE"/>
    <property type="match status" value="1"/>
</dbReference>
<evidence type="ECO:0000259" key="5">
    <source>
        <dbReference type="PROSITE" id="PS50043"/>
    </source>
</evidence>
<name>A0A2K2U4Z9_9ACTN</name>
<dbReference type="InterPro" id="IPR036388">
    <property type="entry name" value="WH-like_DNA-bd_sf"/>
</dbReference>
<keyword evidence="3" id="KW-0804">Transcription</keyword>
<dbReference type="Gene3D" id="1.10.10.10">
    <property type="entry name" value="Winged helix-like DNA-binding domain superfamily/Winged helix DNA-binding domain"/>
    <property type="match status" value="1"/>
</dbReference>
<gene>
    <name evidence="6" type="ORF">C2L80_07100</name>
</gene>
<dbReference type="PROSITE" id="PS00622">
    <property type="entry name" value="HTH_LUXR_1"/>
    <property type="match status" value="1"/>
</dbReference>
<proteinExistence type="predicted"/>
<keyword evidence="2 6" id="KW-0238">DNA-binding</keyword>
<evidence type="ECO:0000256" key="3">
    <source>
        <dbReference type="ARBA" id="ARBA00023163"/>
    </source>
</evidence>
<dbReference type="CDD" id="cd06170">
    <property type="entry name" value="LuxR_C_like"/>
    <property type="match status" value="1"/>
</dbReference>
<dbReference type="SUPFAM" id="SSF46894">
    <property type="entry name" value="C-terminal effector domain of the bipartite response regulators"/>
    <property type="match status" value="1"/>
</dbReference>
<dbReference type="Proteomes" id="UP000236488">
    <property type="component" value="Unassembled WGS sequence"/>
</dbReference>
<feature type="transmembrane region" description="Helical" evidence="4">
    <location>
        <begin position="74"/>
        <end position="94"/>
    </location>
</feature>
<protein>
    <submittedName>
        <fullName evidence="6">DNA-binding response regulator</fullName>
    </submittedName>
</protein>
<evidence type="ECO:0000256" key="1">
    <source>
        <dbReference type="ARBA" id="ARBA00023015"/>
    </source>
</evidence>
<dbReference type="RefSeq" id="WP_103262914.1">
    <property type="nucleotide sequence ID" value="NZ_PPEL01000035.1"/>
</dbReference>
<sequence>MSEAWFCYTILFILACLFSASMALSAYFVSRREVYLGIMAFFLIFCLETALILLDEYSYLKPSTREGVLGFPFLHPWIKLALSEVFVASVWWVVLEFIERRTWMRIAVPCALCGFVQTSAILLAPDSRCAQWVFYGVRDVCVWASLGYALRTYRVHADDALRRHLARYRAPFLAFAVLVGLVLAEDSLMMYFFAPLITDMSFIYHLSERNMCENVAVIVCAVLVVRSAAGTLTVRFHEPPAATSTKIERRAHDQLSRYASRHALTPRERDVLALILEGKDNQNIASSLTLSVGTVKAHVHNIYRKADVSSRQQLLQSFWRED</sequence>
<dbReference type="InterPro" id="IPR000792">
    <property type="entry name" value="Tscrpt_reg_LuxR_C"/>
</dbReference>
<evidence type="ECO:0000313" key="6">
    <source>
        <dbReference type="EMBL" id="PNV65339.1"/>
    </source>
</evidence>
<dbReference type="GO" id="GO:0006355">
    <property type="term" value="P:regulation of DNA-templated transcription"/>
    <property type="evidence" value="ECO:0007669"/>
    <property type="project" value="InterPro"/>
</dbReference>
<feature type="transmembrane region" description="Helical" evidence="4">
    <location>
        <begin position="6"/>
        <end position="27"/>
    </location>
</feature>
<dbReference type="PROSITE" id="PS50043">
    <property type="entry name" value="HTH_LUXR_2"/>
    <property type="match status" value="1"/>
</dbReference>
<dbReference type="GO" id="GO:0003677">
    <property type="term" value="F:DNA binding"/>
    <property type="evidence" value="ECO:0007669"/>
    <property type="project" value="UniProtKB-KW"/>
</dbReference>
<dbReference type="PANTHER" id="PTHR44688:SF16">
    <property type="entry name" value="DNA-BINDING TRANSCRIPTIONAL ACTIVATOR DEVR_DOSR"/>
    <property type="match status" value="1"/>
</dbReference>
<evidence type="ECO:0000256" key="2">
    <source>
        <dbReference type="ARBA" id="ARBA00023125"/>
    </source>
</evidence>
<dbReference type="PANTHER" id="PTHR44688">
    <property type="entry name" value="DNA-BINDING TRANSCRIPTIONAL ACTIVATOR DEVR_DOSR"/>
    <property type="match status" value="1"/>
</dbReference>
<dbReference type="InterPro" id="IPR016032">
    <property type="entry name" value="Sig_transdc_resp-reg_C-effctor"/>
</dbReference>
<dbReference type="PRINTS" id="PR00038">
    <property type="entry name" value="HTHLUXR"/>
</dbReference>
<dbReference type="AlphaFoldDB" id="A0A2K2U4Z9"/>